<gene>
    <name evidence="2" type="ORF">GNT65_11065</name>
</gene>
<dbReference type="PANTHER" id="PTHR35889">
    <property type="entry name" value="CYCLOINULO-OLIGOSACCHARIDE FRUCTANOTRANSFERASE-RELATED"/>
    <property type="match status" value="1"/>
</dbReference>
<feature type="domain" description="Cytochrome C Planctomycete-type" evidence="1">
    <location>
        <begin position="43"/>
        <end position="104"/>
    </location>
</feature>
<evidence type="ECO:0000313" key="2">
    <source>
        <dbReference type="EMBL" id="MXR69211.1"/>
    </source>
</evidence>
<proteinExistence type="predicted"/>
<reference evidence="2 3" key="1">
    <citation type="submission" date="2019-12" db="EMBL/GenBank/DDBJ databases">
        <title>Shewanella insulae sp. nov., isolated from a tidal flat.</title>
        <authorList>
            <person name="Yoon J.-H."/>
        </authorList>
    </citation>
    <scope>NUCLEOTIDE SEQUENCE [LARGE SCALE GENOMIC DNA]</scope>
    <source>
        <strain evidence="2 3">JBTF-M18</strain>
    </source>
</reference>
<dbReference type="EMBL" id="WRPA01000009">
    <property type="protein sequence ID" value="MXR69211.1"/>
    <property type="molecule type" value="Genomic_DNA"/>
</dbReference>
<dbReference type="InterPro" id="IPR036909">
    <property type="entry name" value="Cyt_c-like_dom_sf"/>
</dbReference>
<comment type="caution">
    <text evidence="2">The sequence shown here is derived from an EMBL/GenBank/DDBJ whole genome shotgun (WGS) entry which is preliminary data.</text>
</comment>
<dbReference type="PANTHER" id="PTHR35889:SF3">
    <property type="entry name" value="F-BOX DOMAIN-CONTAINING PROTEIN"/>
    <property type="match status" value="1"/>
</dbReference>
<dbReference type="GO" id="GO:0020037">
    <property type="term" value="F:heme binding"/>
    <property type="evidence" value="ECO:0007669"/>
    <property type="project" value="InterPro"/>
</dbReference>
<dbReference type="RefSeq" id="WP_160796173.1">
    <property type="nucleotide sequence ID" value="NZ_WRPA01000009.1"/>
</dbReference>
<sequence length="136" mass="14563">MYAHHSIDRRLLLVAALATTVLLGCERPVSFSSEVQPILNASCISCHSGAGEGMAKTHLALDSYQGVMRGTQLGPVVVPGSSASSTLYLAIDHKVDSKIQMPPHHSDKFAQGEGKPLSSEQIALIKRWIDEGAKQN</sequence>
<protein>
    <recommendedName>
        <fullName evidence="1">Cytochrome C Planctomycete-type domain-containing protein</fullName>
    </recommendedName>
</protein>
<dbReference type="Pfam" id="PF07635">
    <property type="entry name" value="PSCyt1"/>
    <property type="match status" value="1"/>
</dbReference>
<dbReference type="AlphaFoldDB" id="A0A6L7I1N4"/>
<evidence type="ECO:0000313" key="3">
    <source>
        <dbReference type="Proteomes" id="UP000474778"/>
    </source>
</evidence>
<accession>A0A6L7I1N4</accession>
<dbReference type="GO" id="GO:0009055">
    <property type="term" value="F:electron transfer activity"/>
    <property type="evidence" value="ECO:0007669"/>
    <property type="project" value="InterPro"/>
</dbReference>
<dbReference type="Proteomes" id="UP000474778">
    <property type="component" value="Unassembled WGS sequence"/>
</dbReference>
<keyword evidence="3" id="KW-1185">Reference proteome</keyword>
<evidence type="ECO:0000259" key="1">
    <source>
        <dbReference type="Pfam" id="PF07635"/>
    </source>
</evidence>
<name>A0A6L7I1N4_9GAMM</name>
<organism evidence="2 3">
    <name type="scientific">Shewanella insulae</name>
    <dbReference type="NCBI Taxonomy" id="2681496"/>
    <lineage>
        <taxon>Bacteria</taxon>
        <taxon>Pseudomonadati</taxon>
        <taxon>Pseudomonadota</taxon>
        <taxon>Gammaproteobacteria</taxon>
        <taxon>Alteromonadales</taxon>
        <taxon>Shewanellaceae</taxon>
        <taxon>Shewanella</taxon>
    </lineage>
</organism>
<dbReference type="SUPFAM" id="SSF46626">
    <property type="entry name" value="Cytochrome c"/>
    <property type="match status" value="1"/>
</dbReference>
<dbReference type="InterPro" id="IPR011429">
    <property type="entry name" value="Cyt_c_Planctomycete-type"/>
</dbReference>